<dbReference type="SUPFAM" id="SSF52540">
    <property type="entry name" value="P-loop containing nucleoside triphosphate hydrolases"/>
    <property type="match status" value="1"/>
</dbReference>
<dbReference type="Pfam" id="PF00931">
    <property type="entry name" value="NB-ARC"/>
    <property type="match status" value="1"/>
</dbReference>
<feature type="repeat" description="TPR" evidence="1">
    <location>
        <begin position="886"/>
        <end position="919"/>
    </location>
</feature>
<evidence type="ECO:0000256" key="1">
    <source>
        <dbReference type="PROSITE-ProRule" id="PRU00339"/>
    </source>
</evidence>
<dbReference type="AlphaFoldDB" id="A0A1W2TM22"/>
<dbReference type="SUPFAM" id="SSF53474">
    <property type="entry name" value="alpha/beta-Hydrolases"/>
    <property type="match status" value="1"/>
</dbReference>
<gene>
    <name evidence="5" type="ORF">SAMD00023353_3701030</name>
</gene>
<dbReference type="InterPro" id="IPR002182">
    <property type="entry name" value="NB-ARC"/>
</dbReference>
<dbReference type="Gene3D" id="3.40.50.300">
    <property type="entry name" value="P-loop containing nucleotide triphosphate hydrolases"/>
    <property type="match status" value="1"/>
</dbReference>
<protein>
    <submittedName>
        <fullName evidence="5">Putative tetratricopeptide repeat domain-containing protein</fullName>
    </submittedName>
</protein>
<dbReference type="InterPro" id="IPR019734">
    <property type="entry name" value="TPR_rpt"/>
</dbReference>
<name>A0A1W2TM22_ROSNE</name>
<feature type="compositionally biased region" description="Basic and acidic residues" evidence="2">
    <location>
        <begin position="1"/>
        <end position="16"/>
    </location>
</feature>
<dbReference type="InterPro" id="IPR011990">
    <property type="entry name" value="TPR-like_helical_dom_sf"/>
</dbReference>
<reference evidence="5" key="1">
    <citation type="submission" date="2016-03" db="EMBL/GenBank/DDBJ databases">
        <title>Draft genome sequence of Rosellinia necatrix.</title>
        <authorList>
            <person name="Kanematsu S."/>
        </authorList>
    </citation>
    <scope>NUCLEOTIDE SEQUENCE [LARGE SCALE GENOMIC DNA]</scope>
    <source>
        <strain evidence="5">W97</strain>
    </source>
</reference>
<feature type="domain" description="DUF7779" evidence="4">
    <location>
        <begin position="652"/>
        <end position="736"/>
    </location>
</feature>
<dbReference type="PROSITE" id="PS50005">
    <property type="entry name" value="TPR"/>
    <property type="match status" value="1"/>
</dbReference>
<evidence type="ECO:0000259" key="3">
    <source>
        <dbReference type="Pfam" id="PF00931"/>
    </source>
</evidence>
<keyword evidence="6" id="KW-1185">Reference proteome</keyword>
<dbReference type="SMART" id="SM00028">
    <property type="entry name" value="TPR"/>
    <property type="match status" value="3"/>
</dbReference>
<accession>A0A1W2TM22</accession>
<dbReference type="Gene3D" id="3.40.50.1820">
    <property type="entry name" value="alpha/beta hydrolase"/>
    <property type="match status" value="1"/>
</dbReference>
<evidence type="ECO:0000313" key="5">
    <source>
        <dbReference type="EMBL" id="GAP89361.1"/>
    </source>
</evidence>
<evidence type="ECO:0000313" key="6">
    <source>
        <dbReference type="Proteomes" id="UP000054516"/>
    </source>
</evidence>
<keyword evidence="1" id="KW-0802">TPR repeat</keyword>
<evidence type="ECO:0000259" key="4">
    <source>
        <dbReference type="Pfam" id="PF25000"/>
    </source>
</evidence>
<feature type="region of interest" description="Disordered" evidence="2">
    <location>
        <begin position="1"/>
        <end position="27"/>
    </location>
</feature>
<dbReference type="PANTHER" id="PTHR35205:SF1">
    <property type="entry name" value="ZU5 DOMAIN-CONTAINING PROTEIN"/>
    <property type="match status" value="1"/>
</dbReference>
<organism evidence="5">
    <name type="scientific">Rosellinia necatrix</name>
    <name type="common">White root-rot fungus</name>
    <dbReference type="NCBI Taxonomy" id="77044"/>
    <lineage>
        <taxon>Eukaryota</taxon>
        <taxon>Fungi</taxon>
        <taxon>Dikarya</taxon>
        <taxon>Ascomycota</taxon>
        <taxon>Pezizomycotina</taxon>
        <taxon>Sordariomycetes</taxon>
        <taxon>Xylariomycetidae</taxon>
        <taxon>Xylariales</taxon>
        <taxon>Xylariaceae</taxon>
        <taxon>Rosellinia</taxon>
    </lineage>
</organism>
<dbReference type="SUPFAM" id="SSF48452">
    <property type="entry name" value="TPR-like"/>
    <property type="match status" value="1"/>
</dbReference>
<evidence type="ECO:0000256" key="2">
    <source>
        <dbReference type="SAM" id="MobiDB-lite"/>
    </source>
</evidence>
<dbReference type="GO" id="GO:0043531">
    <property type="term" value="F:ADP binding"/>
    <property type="evidence" value="ECO:0007669"/>
    <property type="project" value="InterPro"/>
</dbReference>
<dbReference type="InterPro" id="IPR027417">
    <property type="entry name" value="P-loop_NTPase"/>
</dbReference>
<dbReference type="Proteomes" id="UP000054516">
    <property type="component" value="Unassembled WGS sequence"/>
</dbReference>
<proteinExistence type="predicted"/>
<dbReference type="Gene3D" id="1.25.40.10">
    <property type="entry name" value="Tetratricopeptide repeat domain"/>
    <property type="match status" value="2"/>
</dbReference>
<dbReference type="OMA" id="ICESSTH"/>
<sequence>MRNRLDEASSKSESRGQEPSTSLSQPSLSLSNVIELRPDDELKIESSIIAVPGYCTYPVQQWAVNQELEQAALPIHSVSHLHMYTYNPPFGLPDDFSWDSFLKTGSDLAEDLAQLATEFPHRPIVLIAHSLGGLLLKKALLLAHQNLQDPRFKLVLDCLSGILFLGTPHSGVTDESTLLRHNQVLFGCAKIALQKQSSKLPRHDVFQLANLAATFEQITNIPVLSVYELADRSSSVHKLFGKKTKVLVDEALATISSDTERLLGVHLAHSELCKLPLLKDQTYSAREFLRSLFTEMAANPHLPRATIPSPIAGPNKKDPLNPLNLPRMDPFKLLKASSSGPVERTGPDAFGAELSHRYKPQSSLISSMNSKRLLEDRNPRLPCFSVPMPPNPNFVGRSDLFSQIDDALLTPRPDAGHTQPARTFALCGMGGIGKTDTAIEYAHSRKDKFAAVFWVDSGSTSQITSGFAQIAMQLEIVDSKEEQDLELCVRMATTWLSNPRSADKEDNMWLLILDNADQLSIVTSYLPSSTSGAILITSRDPFARDYLFSMGTGVDMESLSTTESMTLLQKLVPHLTKSPTTQEQNASAALAKKLDGLPLAVVQTAGFIRRRLLSVEEFVDMFGIVNRYGEVRDISSPYQENRYGYTLATAYNFQGLSEKAMKLLNQIAFMNPDHIQEDIFTNPALDKTLRWKVSEFESARFELLTSSLIKRDIEKRELQVHRIVQSEIRYRLHSTRRYQIFQDVVSLLAAKWPRGDLLSQARERWPLCEPLVPHLEQFFMTYLDYSEEWKEFEVFVLFPKLLNESGLYLRERDFSHEGIKYLELALELCTQASITQEPLLSDMHLTIGTLYNGVNDFQSCFRHNAICLSIRQSLDGDFDNAQQRLAFAYSQMGVGYMGVKKFAMATEYFKQSVELLKSVDAHVEEYCFPVCNLGLAYWIQGELSQADHVLTDYRSQRDKLGDKLDRISYKNARLFHALGNVKAAKAAQSETDGKDEEAKKLWNESLEIHLETLKQYEQALGISNRRVADACHKLAEHYMRRDMHAEAEEKFDRALTIYGDFPWYKRESARSSFLRGVHLVSMGGEDNLEQGKRWIHRAEVLRKEILPNEPPKELEPKDFDSLICFWSI</sequence>
<dbReference type="OrthoDB" id="6161812at2759"/>
<dbReference type="InterPro" id="IPR029058">
    <property type="entry name" value="AB_hydrolase_fold"/>
</dbReference>
<dbReference type="Pfam" id="PF25000">
    <property type="entry name" value="DUF7779"/>
    <property type="match status" value="1"/>
</dbReference>
<feature type="domain" description="NB-ARC" evidence="3">
    <location>
        <begin position="423"/>
        <end position="574"/>
    </location>
</feature>
<dbReference type="EMBL" id="DF977482">
    <property type="protein sequence ID" value="GAP89361.1"/>
    <property type="molecule type" value="Genomic_DNA"/>
</dbReference>
<dbReference type="InterPro" id="IPR056681">
    <property type="entry name" value="DUF7779"/>
</dbReference>
<dbReference type="PANTHER" id="PTHR35205">
    <property type="entry name" value="NB-ARC AND TPR DOMAIN PROTEIN"/>
    <property type="match status" value="1"/>
</dbReference>